<feature type="domain" description="RING-type" evidence="5">
    <location>
        <begin position="564"/>
        <end position="607"/>
    </location>
</feature>
<dbReference type="InterPro" id="IPR045194">
    <property type="entry name" value="MGRN1/RNF157-like"/>
</dbReference>
<keyword evidence="2" id="KW-0862">Zinc</keyword>
<reference evidence="6 7" key="1">
    <citation type="submission" date="2015-04" db="EMBL/GenBank/DDBJ databases">
        <title>Lasius niger genome sequencing.</title>
        <authorList>
            <person name="Konorov E.A."/>
            <person name="Nikitin M.A."/>
            <person name="Kirill M.V."/>
            <person name="Chang P."/>
        </authorList>
    </citation>
    <scope>NUCLEOTIDE SEQUENCE [LARGE SCALE GENOMIC DNA]</scope>
    <source>
        <tissue evidence="6">Whole</tissue>
    </source>
</reference>
<organism evidence="6 7">
    <name type="scientific">Lasius niger</name>
    <name type="common">Black garden ant</name>
    <dbReference type="NCBI Taxonomy" id="67767"/>
    <lineage>
        <taxon>Eukaryota</taxon>
        <taxon>Metazoa</taxon>
        <taxon>Ecdysozoa</taxon>
        <taxon>Arthropoda</taxon>
        <taxon>Hexapoda</taxon>
        <taxon>Insecta</taxon>
        <taxon>Pterygota</taxon>
        <taxon>Neoptera</taxon>
        <taxon>Endopterygota</taxon>
        <taxon>Hymenoptera</taxon>
        <taxon>Apocrita</taxon>
        <taxon>Aculeata</taxon>
        <taxon>Formicoidea</taxon>
        <taxon>Formicidae</taxon>
        <taxon>Formicinae</taxon>
        <taxon>Lasius</taxon>
        <taxon>Lasius</taxon>
    </lineage>
</organism>
<proteinExistence type="predicted"/>
<evidence type="ECO:0000256" key="4">
    <source>
        <dbReference type="SAM" id="MobiDB-lite"/>
    </source>
</evidence>
<dbReference type="EMBL" id="LBMM01013940">
    <property type="protein sequence ID" value="KMQ85409.1"/>
    <property type="molecule type" value="Genomic_DNA"/>
</dbReference>
<dbReference type="STRING" id="67767.A0A0J7K541"/>
<evidence type="ECO:0000313" key="7">
    <source>
        <dbReference type="Proteomes" id="UP000036403"/>
    </source>
</evidence>
<sequence length="619" mass="70646">MEEIEGKSKHSTVYIYEGYTYHIDKRLQGTYRCSTRRNSGCQGLALVSEDGEVTVNSLHDHPPNDMMARTLKLKREMYRLCQESIQPIKKIFDDVCESDPEAAMHLSYPTTKSALNRKRVAYKPPVPNSFAFLSSELEKYDACKDIYKGNVIAADGSMGLLFSNDELLNALNESTELFVDGTFSGIATIFVLCESRTRALYQAIWEKVIQLAPALQNNVKFIMGDYEKAAIATLSEFFPVAAIHGCWFHFNQSILRKWRQLGLTEAPKTLISMAMSVPLVPHIRFEEAFAILQRIADNMCNDHPAVLQFMSYMRNTWLNISQKVSVYNCPVRTNNLVESFHNTASKHFGRHTNLWIFVDNLKKLIITQQTDLGRARNNLQVRRAHSKINKERNDVILQRQKDLRQNRISLTEFLKSFHRFNENQQYLINLTFSTSSTVMHEDNCVEEICADLLSAQTSELPIVDHDRENVRSVERESEGDHNSEIHGTSVPENRSSPARVTEFPSERYLNDVEENIFNVPEDDYGYWNEDMTNVSDNSLPHCPVEQLSLNLNDRTGNERPEGTCVICLDSKANQIIVPCGHMCVCAACAHAFTTNTYNDDQKCPLCKEQIQSIIRVIPS</sequence>
<keyword evidence="7" id="KW-1185">Reference proteome</keyword>
<dbReference type="OrthoDB" id="90756at2759"/>
<evidence type="ECO:0000256" key="3">
    <source>
        <dbReference type="PROSITE-ProRule" id="PRU00175"/>
    </source>
</evidence>
<feature type="compositionally biased region" description="Basic and acidic residues" evidence="4">
    <location>
        <begin position="469"/>
        <end position="484"/>
    </location>
</feature>
<accession>A0A0J7K541</accession>
<evidence type="ECO:0000256" key="2">
    <source>
        <dbReference type="ARBA" id="ARBA00022833"/>
    </source>
</evidence>
<dbReference type="SUPFAM" id="SSF57850">
    <property type="entry name" value="RING/U-box"/>
    <property type="match status" value="1"/>
</dbReference>
<keyword evidence="1 3" id="KW-0863">Zinc-finger</keyword>
<comment type="caution">
    <text evidence="6">The sequence shown here is derived from an EMBL/GenBank/DDBJ whole genome shotgun (WGS) entry which is preliminary data.</text>
</comment>
<dbReference type="AlphaFoldDB" id="A0A0J7K541"/>
<dbReference type="SMART" id="SM00184">
    <property type="entry name" value="RING"/>
    <property type="match status" value="1"/>
</dbReference>
<dbReference type="Pfam" id="PF13920">
    <property type="entry name" value="zf-C3HC4_3"/>
    <property type="match status" value="1"/>
</dbReference>
<dbReference type="PANTHER" id="PTHR22996:SF0">
    <property type="entry name" value="RE60872P-RELATED"/>
    <property type="match status" value="1"/>
</dbReference>
<dbReference type="PROSITE" id="PS50089">
    <property type="entry name" value="ZF_RING_2"/>
    <property type="match status" value="1"/>
</dbReference>
<evidence type="ECO:0000313" key="6">
    <source>
        <dbReference type="EMBL" id="KMQ85409.1"/>
    </source>
</evidence>
<evidence type="ECO:0000259" key="5">
    <source>
        <dbReference type="PROSITE" id="PS50089"/>
    </source>
</evidence>
<dbReference type="Proteomes" id="UP000036403">
    <property type="component" value="Unassembled WGS sequence"/>
</dbReference>
<protein>
    <recommendedName>
        <fullName evidence="5">RING-type domain-containing protein</fullName>
    </recommendedName>
</protein>
<dbReference type="InterPro" id="IPR013083">
    <property type="entry name" value="Znf_RING/FYVE/PHD"/>
</dbReference>
<dbReference type="GO" id="GO:0016567">
    <property type="term" value="P:protein ubiquitination"/>
    <property type="evidence" value="ECO:0007669"/>
    <property type="project" value="TreeGrafter"/>
</dbReference>
<dbReference type="GO" id="GO:0008270">
    <property type="term" value="F:zinc ion binding"/>
    <property type="evidence" value="ECO:0007669"/>
    <property type="project" value="UniProtKB-KW"/>
</dbReference>
<dbReference type="PaxDb" id="67767-A0A0J7K541"/>
<gene>
    <name evidence="6" type="ORF">RF55_16075</name>
</gene>
<keyword evidence="1 3" id="KW-0479">Metal-binding</keyword>
<dbReference type="Gene3D" id="3.30.40.10">
    <property type="entry name" value="Zinc/RING finger domain, C3HC4 (zinc finger)"/>
    <property type="match status" value="1"/>
</dbReference>
<feature type="region of interest" description="Disordered" evidence="4">
    <location>
        <begin position="469"/>
        <end position="498"/>
    </location>
</feature>
<dbReference type="InterPro" id="IPR001841">
    <property type="entry name" value="Znf_RING"/>
</dbReference>
<dbReference type="PANTHER" id="PTHR22996">
    <property type="entry name" value="MAHOGUNIN"/>
    <property type="match status" value="1"/>
</dbReference>
<dbReference type="Gene3D" id="2.20.25.240">
    <property type="match status" value="1"/>
</dbReference>
<name>A0A0J7K541_LASNI</name>
<evidence type="ECO:0000256" key="1">
    <source>
        <dbReference type="ARBA" id="ARBA00022771"/>
    </source>
</evidence>
<dbReference type="GO" id="GO:0061630">
    <property type="term" value="F:ubiquitin protein ligase activity"/>
    <property type="evidence" value="ECO:0007669"/>
    <property type="project" value="UniProtKB-EC"/>
</dbReference>